<dbReference type="KEGG" id="acp:A2cp1_3144"/>
<evidence type="ECO:0000256" key="1">
    <source>
        <dbReference type="SAM" id="SignalP"/>
    </source>
</evidence>
<keyword evidence="3" id="KW-1185">Reference proteome</keyword>
<evidence type="ECO:0000313" key="3">
    <source>
        <dbReference type="Proteomes" id="UP000007089"/>
    </source>
</evidence>
<dbReference type="Proteomes" id="UP000007089">
    <property type="component" value="Chromosome"/>
</dbReference>
<dbReference type="HOGENOM" id="CLU_1076218_0_0_7"/>
<accession>B8JG76</accession>
<dbReference type="EMBL" id="CP001359">
    <property type="protein sequence ID" value="ACL66479.1"/>
    <property type="molecule type" value="Genomic_DNA"/>
</dbReference>
<proteinExistence type="predicted"/>
<feature type="signal peptide" evidence="1">
    <location>
        <begin position="1"/>
        <end position="25"/>
    </location>
</feature>
<dbReference type="AlphaFoldDB" id="B8JG76"/>
<sequence>MHAGRMALGLAVAAALAGVTPRAGADDGGAAGAVTGAFGGPVVAPLPADGARLAGAAFMGYRGRDGQSTGAVLTVAPWRAVFLRAGGELTPWSQDGGVRLLWGAGLESARPGTAFLHVHDWGPVRPGEQFTLRHAEASAGYKLPAGCLGPLCVAPAVYATVPFDGGPYAGARAALTLWGSWYVMGAFGRTVPGVLDRARDAAPAPAWRLGWSLGRWSGRAGALFVTYRDELALDRLRTPGVKDRQGRGALMAGAVWTR</sequence>
<name>B8JG76_ANAD2</name>
<dbReference type="RefSeq" id="WP_012634200.1">
    <property type="nucleotide sequence ID" value="NC_011891.1"/>
</dbReference>
<evidence type="ECO:0000313" key="2">
    <source>
        <dbReference type="EMBL" id="ACL66479.1"/>
    </source>
</evidence>
<gene>
    <name evidence="2" type="ordered locus">A2cp1_3144</name>
</gene>
<protein>
    <submittedName>
        <fullName evidence="2">Uncharacterized protein</fullName>
    </submittedName>
</protein>
<organism evidence="2 3">
    <name type="scientific">Anaeromyxobacter dehalogenans (strain ATCC BAA-258 / DSM 21875 / 2CP-1)</name>
    <dbReference type="NCBI Taxonomy" id="455488"/>
    <lineage>
        <taxon>Bacteria</taxon>
        <taxon>Pseudomonadati</taxon>
        <taxon>Myxococcota</taxon>
        <taxon>Myxococcia</taxon>
        <taxon>Myxococcales</taxon>
        <taxon>Cystobacterineae</taxon>
        <taxon>Anaeromyxobacteraceae</taxon>
        <taxon>Anaeromyxobacter</taxon>
    </lineage>
</organism>
<reference evidence="2" key="1">
    <citation type="submission" date="2009-01" db="EMBL/GenBank/DDBJ databases">
        <title>Complete sequence of Anaeromyxobacter dehalogenans 2CP-1.</title>
        <authorList>
            <consortium name="US DOE Joint Genome Institute"/>
            <person name="Lucas S."/>
            <person name="Copeland A."/>
            <person name="Lapidus A."/>
            <person name="Glavina del Rio T."/>
            <person name="Dalin E."/>
            <person name="Tice H."/>
            <person name="Bruce D."/>
            <person name="Goodwin L."/>
            <person name="Pitluck S."/>
            <person name="Saunders E."/>
            <person name="Brettin T."/>
            <person name="Detter J.C."/>
            <person name="Han C."/>
            <person name="Larimer F."/>
            <person name="Land M."/>
            <person name="Hauser L."/>
            <person name="Kyrpides N."/>
            <person name="Ovchinnikova G."/>
            <person name="Beliaev A.S."/>
            <person name="Richardson P."/>
        </authorList>
    </citation>
    <scope>NUCLEOTIDE SEQUENCE</scope>
    <source>
        <strain evidence="2">2CP-1</strain>
    </source>
</reference>
<feature type="chain" id="PRO_5002875043" evidence="1">
    <location>
        <begin position="26"/>
        <end position="258"/>
    </location>
</feature>
<keyword evidence="1" id="KW-0732">Signal</keyword>